<dbReference type="FunCoup" id="A0A2G5CPC1">
    <property type="interactions" value="80"/>
</dbReference>
<dbReference type="EMBL" id="KZ305059">
    <property type="protein sequence ID" value="PIA33154.1"/>
    <property type="molecule type" value="Genomic_DNA"/>
</dbReference>
<reference evidence="2 3" key="1">
    <citation type="submission" date="2017-09" db="EMBL/GenBank/DDBJ databases">
        <title>WGS assembly of Aquilegia coerulea Goldsmith.</title>
        <authorList>
            <person name="Hodges S."/>
            <person name="Kramer E."/>
            <person name="Nordborg M."/>
            <person name="Tomkins J."/>
            <person name="Borevitz J."/>
            <person name="Derieg N."/>
            <person name="Yan J."/>
            <person name="Mihaltcheva S."/>
            <person name="Hayes R.D."/>
            <person name="Rokhsar D."/>
        </authorList>
    </citation>
    <scope>NUCLEOTIDE SEQUENCE [LARGE SCALE GENOMIC DNA]</scope>
    <source>
        <strain evidence="3">cv. Goldsmith</strain>
    </source>
</reference>
<sequence length="214" mass="25480">MGKLLNLYDKQSMKMAMLRHEETFKEQVFELHRLYQVQKMLMKCIKSDRACRRQQERWNFENENYVTEANYINQEQQKLQRKLDLEQPAKDYMNEDGDGVVEIEDENDIELTLGPANKYLRRKRDEMPIISDVGPSFSSSSTESNFVQRTSTTNTSNRENRREELTDQWGLIQVPNIHSKFQNGKKAFEVEEQMKQERLNHPPWLLQVLSLKMT</sequence>
<protein>
    <submittedName>
        <fullName evidence="2">Uncharacterized protein</fullName>
    </submittedName>
</protein>
<evidence type="ECO:0000313" key="3">
    <source>
        <dbReference type="Proteomes" id="UP000230069"/>
    </source>
</evidence>
<dbReference type="AlphaFoldDB" id="A0A2G5CPC1"/>
<feature type="region of interest" description="Disordered" evidence="1">
    <location>
        <begin position="131"/>
        <end position="162"/>
    </location>
</feature>
<dbReference type="STRING" id="218851.A0A2G5CPC1"/>
<name>A0A2G5CPC1_AQUCA</name>
<dbReference type="PANTHER" id="PTHR33167">
    <property type="entry name" value="TRANSCRIPTION FACTOR, PUTATIVE (DUF863)-RELATED"/>
    <property type="match status" value="1"/>
</dbReference>
<keyword evidence="3" id="KW-1185">Reference proteome</keyword>
<dbReference type="PANTHER" id="PTHR33167:SF26">
    <property type="entry name" value="EXPRESSED PROTEIN"/>
    <property type="match status" value="1"/>
</dbReference>
<proteinExistence type="predicted"/>
<gene>
    <name evidence="2" type="ORF">AQUCO_04200129v1</name>
</gene>
<dbReference type="OrthoDB" id="666348at2759"/>
<feature type="compositionally biased region" description="Low complexity" evidence="1">
    <location>
        <begin position="136"/>
        <end position="157"/>
    </location>
</feature>
<accession>A0A2G5CPC1</accession>
<evidence type="ECO:0000313" key="2">
    <source>
        <dbReference type="EMBL" id="PIA33154.1"/>
    </source>
</evidence>
<dbReference type="Proteomes" id="UP000230069">
    <property type="component" value="Unassembled WGS sequence"/>
</dbReference>
<dbReference type="InParanoid" id="A0A2G5CPC1"/>
<evidence type="ECO:0000256" key="1">
    <source>
        <dbReference type="SAM" id="MobiDB-lite"/>
    </source>
</evidence>
<organism evidence="2 3">
    <name type="scientific">Aquilegia coerulea</name>
    <name type="common">Rocky mountain columbine</name>
    <dbReference type="NCBI Taxonomy" id="218851"/>
    <lineage>
        <taxon>Eukaryota</taxon>
        <taxon>Viridiplantae</taxon>
        <taxon>Streptophyta</taxon>
        <taxon>Embryophyta</taxon>
        <taxon>Tracheophyta</taxon>
        <taxon>Spermatophyta</taxon>
        <taxon>Magnoliopsida</taxon>
        <taxon>Ranunculales</taxon>
        <taxon>Ranunculaceae</taxon>
        <taxon>Thalictroideae</taxon>
        <taxon>Aquilegia</taxon>
    </lineage>
</organism>